<evidence type="ECO:0000313" key="2">
    <source>
        <dbReference type="Proteomes" id="UP000092377"/>
    </source>
</evidence>
<dbReference type="RefSeq" id="WP_067399187.1">
    <property type="nucleotide sequence ID" value="NZ_LZEY01000003.1"/>
</dbReference>
<dbReference type="AlphaFoldDB" id="A0A1B8HTG4"/>
<protein>
    <submittedName>
        <fullName evidence="1">Uncharacterized protein</fullName>
    </submittedName>
</protein>
<dbReference type="OrthoDB" id="9949118at2"/>
<organism evidence="1 2">
    <name type="scientific">Morganella psychrotolerans</name>
    <dbReference type="NCBI Taxonomy" id="368603"/>
    <lineage>
        <taxon>Bacteria</taxon>
        <taxon>Pseudomonadati</taxon>
        <taxon>Pseudomonadota</taxon>
        <taxon>Gammaproteobacteria</taxon>
        <taxon>Enterobacterales</taxon>
        <taxon>Morganellaceae</taxon>
        <taxon>Morganella</taxon>
    </lineage>
</organism>
<accession>A0A1B8HTG4</accession>
<reference evidence="2" key="1">
    <citation type="submission" date="2016-06" db="EMBL/GenBank/DDBJ databases">
        <authorList>
            <person name="Butler K."/>
        </authorList>
    </citation>
    <scope>NUCLEOTIDE SEQUENCE [LARGE SCALE GENOMIC DNA]</scope>
    <source>
        <strain evidence="2">GCSL-Mp20</strain>
    </source>
</reference>
<sequence>MKGENYDLYTEIIKRCRDCSELTNKTVALIMGTDTRRAALYMRKLSDIGCVKVIGRRMSQRYNSPIYRFDEYAVTRLKSYFFDVKMIDETAPPEVKERLPVAKVRCHAFEPGFGRSFINNIDTMLREVRV</sequence>
<comment type="caution">
    <text evidence="1">The sequence shown here is derived from an EMBL/GenBank/DDBJ whole genome shotgun (WGS) entry which is preliminary data.</text>
</comment>
<keyword evidence="2" id="KW-1185">Reference proteome</keyword>
<dbReference type="Proteomes" id="UP000092377">
    <property type="component" value="Unassembled WGS sequence"/>
</dbReference>
<name>A0A1B8HTG4_9GAMM</name>
<gene>
    <name evidence="1" type="ORF">AYY18_14340</name>
</gene>
<evidence type="ECO:0000313" key="1">
    <source>
        <dbReference type="EMBL" id="OBU13034.1"/>
    </source>
</evidence>
<proteinExistence type="predicted"/>
<dbReference type="EMBL" id="LZEY01000003">
    <property type="protein sequence ID" value="OBU13034.1"/>
    <property type="molecule type" value="Genomic_DNA"/>
</dbReference>